<evidence type="ECO:0000313" key="2">
    <source>
        <dbReference type="Proteomes" id="UP000298663"/>
    </source>
</evidence>
<sequence length="166" mass="18796">MAKQTLWTCVVHAITAIVHVNIHGHFSPGVSVWTEISVKVHQPHNDNSFRILIRSLAALAFLSEPQVQECFFPLSEEVEKLPEKFVAAAGEMVRYFGANYESYENCECFVSTFNLKLPQNCSREPTPDEQQFGRAALKISQPFQWMITPTVLFRAIPKAIDDLPCI</sequence>
<dbReference type="AlphaFoldDB" id="A0A4U5LR58"/>
<reference evidence="1 2" key="2">
    <citation type="journal article" date="2019" name="G3 (Bethesda)">
        <title>Hybrid Assembly of the Genome of the Entomopathogenic Nematode Steinernema carpocapsae Identifies the X-Chromosome.</title>
        <authorList>
            <person name="Serra L."/>
            <person name="Macchietto M."/>
            <person name="Macias-Munoz A."/>
            <person name="McGill C.J."/>
            <person name="Rodriguez I.M."/>
            <person name="Rodriguez B."/>
            <person name="Murad R."/>
            <person name="Mortazavi A."/>
        </authorList>
    </citation>
    <scope>NUCLEOTIDE SEQUENCE [LARGE SCALE GENOMIC DNA]</scope>
    <source>
        <strain evidence="1 2">ALL</strain>
    </source>
</reference>
<gene>
    <name evidence="1" type="ORF">L596_029904</name>
</gene>
<name>A0A4U5LR58_STECR</name>
<dbReference type="EMBL" id="AZBU02000013">
    <property type="protein sequence ID" value="TKR58464.1"/>
    <property type="molecule type" value="Genomic_DNA"/>
</dbReference>
<protein>
    <submittedName>
        <fullName evidence="1">Uncharacterized protein</fullName>
    </submittedName>
</protein>
<proteinExistence type="predicted"/>
<dbReference type="Proteomes" id="UP000298663">
    <property type="component" value="Unassembled WGS sequence"/>
</dbReference>
<evidence type="ECO:0000313" key="1">
    <source>
        <dbReference type="EMBL" id="TKR58464.1"/>
    </source>
</evidence>
<reference evidence="1 2" key="1">
    <citation type="journal article" date="2015" name="Genome Biol.">
        <title>Comparative genomics of Steinernema reveals deeply conserved gene regulatory networks.</title>
        <authorList>
            <person name="Dillman A.R."/>
            <person name="Macchietto M."/>
            <person name="Porter C.F."/>
            <person name="Rogers A."/>
            <person name="Williams B."/>
            <person name="Antoshechkin I."/>
            <person name="Lee M.M."/>
            <person name="Goodwin Z."/>
            <person name="Lu X."/>
            <person name="Lewis E.E."/>
            <person name="Goodrich-Blair H."/>
            <person name="Stock S.P."/>
            <person name="Adams B.J."/>
            <person name="Sternberg P.W."/>
            <person name="Mortazavi A."/>
        </authorList>
    </citation>
    <scope>NUCLEOTIDE SEQUENCE [LARGE SCALE GENOMIC DNA]</scope>
    <source>
        <strain evidence="1 2">ALL</strain>
    </source>
</reference>
<organism evidence="1 2">
    <name type="scientific">Steinernema carpocapsae</name>
    <name type="common">Entomopathogenic nematode</name>
    <dbReference type="NCBI Taxonomy" id="34508"/>
    <lineage>
        <taxon>Eukaryota</taxon>
        <taxon>Metazoa</taxon>
        <taxon>Ecdysozoa</taxon>
        <taxon>Nematoda</taxon>
        <taxon>Chromadorea</taxon>
        <taxon>Rhabditida</taxon>
        <taxon>Tylenchina</taxon>
        <taxon>Panagrolaimomorpha</taxon>
        <taxon>Strongyloidoidea</taxon>
        <taxon>Steinernematidae</taxon>
        <taxon>Steinernema</taxon>
    </lineage>
</organism>
<accession>A0A4U5LR58</accession>
<comment type="caution">
    <text evidence="1">The sequence shown here is derived from an EMBL/GenBank/DDBJ whole genome shotgun (WGS) entry which is preliminary data.</text>
</comment>
<keyword evidence="2" id="KW-1185">Reference proteome</keyword>